<evidence type="ECO:0000256" key="4">
    <source>
        <dbReference type="ARBA" id="ARBA00022679"/>
    </source>
</evidence>
<reference evidence="14 15" key="1">
    <citation type="submission" date="2016-10" db="EMBL/GenBank/DDBJ databases">
        <authorList>
            <person name="de Groot N.N."/>
        </authorList>
    </citation>
    <scope>NUCLEOTIDE SEQUENCE [LARGE SCALE GENOMIC DNA]</scope>
    <source>
        <strain evidence="14 15">DSM 797</strain>
    </source>
</reference>
<dbReference type="SUPFAM" id="SSF111331">
    <property type="entry name" value="NAD kinase/diacylglycerol kinase-like"/>
    <property type="match status" value="1"/>
</dbReference>
<dbReference type="InterPro" id="IPR005218">
    <property type="entry name" value="Diacylglycerol/lipid_kinase"/>
</dbReference>
<keyword evidence="10" id="KW-0443">Lipid metabolism</keyword>
<keyword evidence="12" id="KW-1208">Phospholipid metabolism</keyword>
<dbReference type="Gene3D" id="2.60.200.40">
    <property type="match status" value="1"/>
</dbReference>
<dbReference type="InterPro" id="IPR050187">
    <property type="entry name" value="Lipid_Phosphate_FormReg"/>
</dbReference>
<evidence type="ECO:0000256" key="3">
    <source>
        <dbReference type="ARBA" id="ARBA00022516"/>
    </source>
</evidence>
<dbReference type="EMBL" id="FNGW01000002">
    <property type="protein sequence ID" value="SDL45178.1"/>
    <property type="molecule type" value="Genomic_DNA"/>
</dbReference>
<evidence type="ECO:0000256" key="12">
    <source>
        <dbReference type="ARBA" id="ARBA00023264"/>
    </source>
</evidence>
<dbReference type="InterPro" id="IPR016064">
    <property type="entry name" value="NAD/diacylglycerol_kinase_sf"/>
</dbReference>
<dbReference type="STRING" id="1121325.SAMN04515677_10219"/>
<dbReference type="GO" id="GO:0046872">
    <property type="term" value="F:metal ion binding"/>
    <property type="evidence" value="ECO:0007669"/>
    <property type="project" value="UniProtKB-KW"/>
</dbReference>
<dbReference type="InterPro" id="IPR045540">
    <property type="entry name" value="YegS/DAGK_C"/>
</dbReference>
<evidence type="ECO:0000256" key="11">
    <source>
        <dbReference type="ARBA" id="ARBA00023209"/>
    </source>
</evidence>
<dbReference type="SMART" id="SM00046">
    <property type="entry name" value="DAGKc"/>
    <property type="match status" value="1"/>
</dbReference>
<dbReference type="AlphaFoldDB" id="A0A1G9K5Z5"/>
<dbReference type="InterPro" id="IPR017438">
    <property type="entry name" value="ATP-NAD_kinase_N"/>
</dbReference>
<keyword evidence="7 14" id="KW-0418">Kinase</keyword>
<keyword evidence="15" id="KW-1185">Reference proteome</keyword>
<keyword evidence="9" id="KW-0460">Magnesium</keyword>
<dbReference type="GO" id="GO:0004143">
    <property type="term" value="F:ATP-dependent diacylglycerol kinase activity"/>
    <property type="evidence" value="ECO:0007669"/>
    <property type="project" value="TreeGrafter"/>
</dbReference>
<dbReference type="RefSeq" id="WP_092722888.1">
    <property type="nucleotide sequence ID" value="NZ_FNGW01000002.1"/>
</dbReference>
<dbReference type="PROSITE" id="PS50146">
    <property type="entry name" value="DAGK"/>
    <property type="match status" value="1"/>
</dbReference>
<dbReference type="GO" id="GO:0005886">
    <property type="term" value="C:plasma membrane"/>
    <property type="evidence" value="ECO:0007669"/>
    <property type="project" value="TreeGrafter"/>
</dbReference>
<sequence>MKKVKLIYNPNSGEKRIVNHLDDIIKIYQKHNYMLVPYRLNKEEHISKAFLGIDETYDHLLLAGGDGTLDTVINSMKEFDIDLPIGILPTGTANDFAKALDIPWDIKKAIECIIKSTPERIDIGKINDKYFINVASAGMFTDVSQKINPDLKNYMGKVSYYITGIEEALHMRKFNIRVTSDEVKYEGDMYLMLVFNGKTAGNINLAYKAEVNDGYLDVIIFKGMPIPKSIPVLISVLRGDHLDQFNENELLYFKTKKVLIECSDDLSTDIDGEKGPDFPLQIECIKDGIQILGFNK</sequence>
<dbReference type="Gene3D" id="3.40.50.10330">
    <property type="entry name" value="Probable inorganic polyphosphate/atp-NAD kinase, domain 1"/>
    <property type="match status" value="1"/>
</dbReference>
<evidence type="ECO:0000256" key="9">
    <source>
        <dbReference type="ARBA" id="ARBA00022842"/>
    </source>
</evidence>
<evidence type="ECO:0000259" key="13">
    <source>
        <dbReference type="PROSITE" id="PS50146"/>
    </source>
</evidence>
<dbReference type="Pfam" id="PF00781">
    <property type="entry name" value="DAGK_cat"/>
    <property type="match status" value="1"/>
</dbReference>
<name>A0A1G9K5Z5_9FIRM</name>
<evidence type="ECO:0000256" key="7">
    <source>
        <dbReference type="ARBA" id="ARBA00022777"/>
    </source>
</evidence>
<dbReference type="NCBIfam" id="NF009605">
    <property type="entry name" value="PRK13059.1"/>
    <property type="match status" value="1"/>
</dbReference>
<evidence type="ECO:0000313" key="15">
    <source>
        <dbReference type="Proteomes" id="UP000199068"/>
    </source>
</evidence>
<gene>
    <name evidence="14" type="ORF">SAMN04515677_10219</name>
</gene>
<dbReference type="PANTHER" id="PTHR12358">
    <property type="entry name" value="SPHINGOSINE KINASE"/>
    <property type="match status" value="1"/>
</dbReference>
<evidence type="ECO:0000256" key="10">
    <source>
        <dbReference type="ARBA" id="ARBA00023098"/>
    </source>
</evidence>
<keyword evidence="4" id="KW-0808">Transferase</keyword>
<protein>
    <submittedName>
        <fullName evidence="14">Lipid kinase, YegS/Rv2252/BmrU family</fullName>
    </submittedName>
</protein>
<evidence type="ECO:0000313" key="14">
    <source>
        <dbReference type="EMBL" id="SDL45178.1"/>
    </source>
</evidence>
<evidence type="ECO:0000256" key="2">
    <source>
        <dbReference type="ARBA" id="ARBA00005983"/>
    </source>
</evidence>
<keyword evidence="11" id="KW-0594">Phospholipid biosynthesis</keyword>
<evidence type="ECO:0000256" key="8">
    <source>
        <dbReference type="ARBA" id="ARBA00022840"/>
    </source>
</evidence>
<comment type="similarity">
    <text evidence="2">Belongs to the diacylglycerol/lipid kinase family.</text>
</comment>
<keyword evidence="6" id="KW-0547">Nucleotide-binding</keyword>
<accession>A0A1G9K5Z5</accession>
<feature type="domain" description="DAGKc" evidence="13">
    <location>
        <begin position="1"/>
        <end position="130"/>
    </location>
</feature>
<dbReference type="GO" id="GO:0008654">
    <property type="term" value="P:phospholipid biosynthetic process"/>
    <property type="evidence" value="ECO:0007669"/>
    <property type="project" value="UniProtKB-KW"/>
</dbReference>
<organism evidence="14 15">
    <name type="scientific">Romboutsia lituseburensis DSM 797</name>
    <dbReference type="NCBI Taxonomy" id="1121325"/>
    <lineage>
        <taxon>Bacteria</taxon>
        <taxon>Bacillati</taxon>
        <taxon>Bacillota</taxon>
        <taxon>Clostridia</taxon>
        <taxon>Peptostreptococcales</taxon>
        <taxon>Peptostreptococcaceae</taxon>
        <taxon>Romboutsia</taxon>
    </lineage>
</organism>
<evidence type="ECO:0000256" key="1">
    <source>
        <dbReference type="ARBA" id="ARBA00001946"/>
    </source>
</evidence>
<comment type="cofactor">
    <cofactor evidence="1">
        <name>Mg(2+)</name>
        <dbReference type="ChEBI" id="CHEBI:18420"/>
    </cofactor>
</comment>
<dbReference type="Pfam" id="PF19279">
    <property type="entry name" value="YegS_C"/>
    <property type="match status" value="1"/>
</dbReference>
<keyword evidence="5" id="KW-0479">Metal-binding</keyword>
<dbReference type="InterPro" id="IPR001206">
    <property type="entry name" value="Diacylglycerol_kinase_cat_dom"/>
</dbReference>
<evidence type="ECO:0000256" key="6">
    <source>
        <dbReference type="ARBA" id="ARBA00022741"/>
    </source>
</evidence>
<proteinExistence type="inferred from homology"/>
<keyword evidence="3" id="KW-0444">Lipid biosynthesis</keyword>
<dbReference type="PANTHER" id="PTHR12358:SF106">
    <property type="entry name" value="LIPID KINASE YEGS"/>
    <property type="match status" value="1"/>
</dbReference>
<dbReference type="Proteomes" id="UP000199068">
    <property type="component" value="Unassembled WGS sequence"/>
</dbReference>
<keyword evidence="8" id="KW-0067">ATP-binding</keyword>
<evidence type="ECO:0000256" key="5">
    <source>
        <dbReference type="ARBA" id="ARBA00022723"/>
    </source>
</evidence>
<dbReference type="NCBIfam" id="TIGR00147">
    <property type="entry name" value="YegS/Rv2252/BmrU family lipid kinase"/>
    <property type="match status" value="1"/>
</dbReference>
<dbReference type="GO" id="GO:0005524">
    <property type="term" value="F:ATP binding"/>
    <property type="evidence" value="ECO:0007669"/>
    <property type="project" value="UniProtKB-KW"/>
</dbReference>